<feature type="compositionally biased region" description="Basic and acidic residues" evidence="1">
    <location>
        <begin position="46"/>
        <end position="55"/>
    </location>
</feature>
<dbReference type="AlphaFoldDB" id="A0A160VA56"/>
<sequence>MRMRHVAPIVLLSLFAVLLAACSSGPTPPQDLLLGPEDFPNTEVTETDRDDRETNLDEPAVQVELTSPDFTLLESLVLFADEDIAFTILAGIKQDQISQGVTPEPMKGFEDNSGVLSEKLHGEDASTLFFVEGRALVRITLSGDQQADNVWAFARLARKKSGS</sequence>
<dbReference type="PROSITE" id="PS51257">
    <property type="entry name" value="PROKAR_LIPOPROTEIN"/>
    <property type="match status" value="1"/>
</dbReference>
<proteinExistence type="predicted"/>
<evidence type="ECO:0000256" key="1">
    <source>
        <dbReference type="SAM" id="MobiDB-lite"/>
    </source>
</evidence>
<protein>
    <submittedName>
        <fullName evidence="2">Uncharacterized protein</fullName>
    </submittedName>
</protein>
<organism evidence="2">
    <name type="scientific">hydrothermal vent metagenome</name>
    <dbReference type="NCBI Taxonomy" id="652676"/>
    <lineage>
        <taxon>unclassified sequences</taxon>
        <taxon>metagenomes</taxon>
        <taxon>ecological metagenomes</taxon>
    </lineage>
</organism>
<name>A0A160VA56_9ZZZZ</name>
<evidence type="ECO:0000313" key="2">
    <source>
        <dbReference type="EMBL" id="CUV02205.1"/>
    </source>
</evidence>
<accession>A0A160VA56</accession>
<feature type="region of interest" description="Disordered" evidence="1">
    <location>
        <begin position="29"/>
        <end position="58"/>
    </location>
</feature>
<reference evidence="2" key="1">
    <citation type="submission" date="2015-10" db="EMBL/GenBank/DDBJ databases">
        <authorList>
            <person name="Gilbert D.G."/>
        </authorList>
    </citation>
    <scope>NUCLEOTIDE SEQUENCE</scope>
</reference>
<dbReference type="EMBL" id="FAXA01000205">
    <property type="protein sequence ID" value="CUV02205.1"/>
    <property type="molecule type" value="Genomic_DNA"/>
</dbReference>
<gene>
    <name evidence="2" type="ORF">MGWOODY_Clf1756</name>
</gene>